<protein>
    <submittedName>
        <fullName evidence="3">Response regulator</fullName>
    </submittedName>
</protein>
<evidence type="ECO:0000259" key="2">
    <source>
        <dbReference type="PROSITE" id="PS50110"/>
    </source>
</evidence>
<dbReference type="SUPFAM" id="SSF88659">
    <property type="entry name" value="Sigma3 and sigma4 domains of RNA polymerase sigma factors"/>
    <property type="match status" value="1"/>
</dbReference>
<comment type="caution">
    <text evidence="3">The sequence shown here is derived from an EMBL/GenBank/DDBJ whole genome shotgun (WGS) entry which is preliminary data.</text>
</comment>
<dbReference type="InterPro" id="IPR036388">
    <property type="entry name" value="WH-like_DNA-bd_sf"/>
</dbReference>
<gene>
    <name evidence="3" type="ORF">M0638_01400</name>
</gene>
<sequence>MATALPQHAALGALLPRLRRYAHAATGHAVIGDAIVRAAVPALRAELERPAWPTAWPLRWRAVAVLVGALRQERLIPLPRGGGLAAAVARLPHAQRHGLLLRLLEDMPPAAIAAILDLPPEEPARQVAAARAALRRSVPARVMIIEDDELIATHITQVVEALGHAVCATSSDETAACAAARRLRPELVVADVHLSAGGSGLVAARRILAEAEGTAPPVLFVTAFPDLVRAEPDSFVVRKPWQEATLRAAIGIALASRPDARSTPS</sequence>
<dbReference type="Gene3D" id="3.40.50.2300">
    <property type="match status" value="1"/>
</dbReference>
<dbReference type="AlphaFoldDB" id="A0A9X1Y3T0"/>
<dbReference type="Pfam" id="PF22029">
    <property type="entry name" value="PhyR_sigma2"/>
    <property type="match status" value="1"/>
</dbReference>
<dbReference type="GO" id="GO:0000160">
    <property type="term" value="P:phosphorelay signal transduction system"/>
    <property type="evidence" value="ECO:0007669"/>
    <property type="project" value="InterPro"/>
</dbReference>
<name>A0A9X1Y3T0_9PROT</name>
<dbReference type="InterPro" id="IPR001789">
    <property type="entry name" value="Sig_transdc_resp-reg_receiver"/>
</dbReference>
<organism evidence="3 4">
    <name type="scientific">Roseomonas acroporae</name>
    <dbReference type="NCBI Taxonomy" id="2937791"/>
    <lineage>
        <taxon>Bacteria</taxon>
        <taxon>Pseudomonadati</taxon>
        <taxon>Pseudomonadota</taxon>
        <taxon>Alphaproteobacteria</taxon>
        <taxon>Acetobacterales</taxon>
        <taxon>Roseomonadaceae</taxon>
        <taxon>Roseomonas</taxon>
    </lineage>
</organism>
<evidence type="ECO:0000313" key="4">
    <source>
        <dbReference type="Proteomes" id="UP001139516"/>
    </source>
</evidence>
<proteinExistence type="predicted"/>
<reference evidence="3" key="1">
    <citation type="submission" date="2022-04" db="EMBL/GenBank/DDBJ databases">
        <title>Roseomonas acroporae sp. nov., isolated from coral Acropora digitifera.</title>
        <authorList>
            <person name="Sun H."/>
        </authorList>
    </citation>
    <scope>NUCLEOTIDE SEQUENCE</scope>
    <source>
        <strain evidence="3">NAR14</strain>
    </source>
</reference>
<keyword evidence="4" id="KW-1185">Reference proteome</keyword>
<dbReference type="InterPro" id="IPR013324">
    <property type="entry name" value="RNA_pol_sigma_r3/r4-like"/>
</dbReference>
<dbReference type="Gene3D" id="1.10.1740.10">
    <property type="match status" value="1"/>
</dbReference>
<dbReference type="InterPro" id="IPR053866">
    <property type="entry name" value="PhyR_sigma2"/>
</dbReference>
<dbReference type="Pfam" id="PF00072">
    <property type="entry name" value="Response_reg"/>
    <property type="match status" value="1"/>
</dbReference>
<dbReference type="RefSeq" id="WP_248665160.1">
    <property type="nucleotide sequence ID" value="NZ_JALPRX010000006.1"/>
</dbReference>
<feature type="modified residue" description="4-aspartylphosphate" evidence="1">
    <location>
        <position position="191"/>
    </location>
</feature>
<dbReference type="EMBL" id="JALPRX010000006">
    <property type="protein sequence ID" value="MCK8783036.1"/>
    <property type="molecule type" value="Genomic_DNA"/>
</dbReference>
<keyword evidence="1" id="KW-0597">Phosphoprotein</keyword>
<accession>A0A9X1Y3T0</accession>
<feature type="domain" description="Response regulatory" evidence="2">
    <location>
        <begin position="141"/>
        <end position="254"/>
    </location>
</feature>
<dbReference type="Proteomes" id="UP001139516">
    <property type="component" value="Unassembled WGS sequence"/>
</dbReference>
<dbReference type="InterPro" id="IPR011006">
    <property type="entry name" value="CheY-like_superfamily"/>
</dbReference>
<dbReference type="SMART" id="SM00448">
    <property type="entry name" value="REC"/>
    <property type="match status" value="1"/>
</dbReference>
<dbReference type="SUPFAM" id="SSF52172">
    <property type="entry name" value="CheY-like"/>
    <property type="match status" value="1"/>
</dbReference>
<dbReference type="PROSITE" id="PS50110">
    <property type="entry name" value="RESPONSE_REGULATORY"/>
    <property type="match status" value="1"/>
</dbReference>
<evidence type="ECO:0000313" key="3">
    <source>
        <dbReference type="EMBL" id="MCK8783036.1"/>
    </source>
</evidence>
<dbReference type="Gene3D" id="1.10.10.10">
    <property type="entry name" value="Winged helix-like DNA-binding domain superfamily/Winged helix DNA-binding domain"/>
    <property type="match status" value="1"/>
</dbReference>
<evidence type="ECO:0000256" key="1">
    <source>
        <dbReference type="PROSITE-ProRule" id="PRU00169"/>
    </source>
</evidence>